<dbReference type="EMBL" id="BSFI01000022">
    <property type="protein sequence ID" value="GLK69550.1"/>
    <property type="molecule type" value="Genomic_DNA"/>
</dbReference>
<evidence type="ECO:0000256" key="1">
    <source>
        <dbReference type="ARBA" id="ARBA00004167"/>
    </source>
</evidence>
<dbReference type="Proteomes" id="UP001143372">
    <property type="component" value="Unassembled WGS sequence"/>
</dbReference>
<sequence length="2368" mass="237353">MAIMKRALIVLGVLLLIPVVVLGAILVYLTTAPGLATIASLTSKYASSDDTRIAIGKIEGTFPTDMTIRDVRLSDRKGEWLTVDRVRVEWSPLQLYNRKLVVNLVDVGEVKVARQPDYPEQNEPVAPPDPNAPLFPELPIEIHLEKFTLAALDLAAPVMGVPAKLAATAAATLRRPAEGVSAEFDLRRIDDTPGQIAGHGRFVPATNGIELSLRGSEPAGGLVARMAQIPGLPPINIGMDGAGTLDALRTQLVITAGDQGRIDGAADVKREGKARRFTLGLTGDVGRMVSPGYAPLVEGATKISAEALAPDEGPIDLIDLSVEAPSARFSARGKIDASAETVDLSYDARAGEPARFAAVLPADVSWASLSLLGTAKGPLDHPVIDATIDGGGLAAEQGGAETARIALKATPDGALSSDRTRVAIVVDAKADGVKFADDRLFSLGRTFTMSAALNTTLAGDAQIERSEVRLADVVAATYAGAVSPDAAKGHATLKASDLSTLSPLAGRTLAGAVDVASDIDVAFDLSRLGAAVNGTASGLKTGVAQVDALTGGALMIKGGVTRSPDGSFAFQGFDARGDHVVVTADGSATRERADVRAKAEVDDLSLVDQRAAGKATMDATLTGRLDDLGVKAVIQIPDGRAMDRSLKDVRLDLDATDVTGAVGGTFRLAGLLGGKPLRGTGGLSTDDSGARHLTALDLQIASTSVKGDLLVTPAALATGKLSVDAPDLSDVGAIALMELAGTLKGDVDLSVEGGVQRAAIGATGQNIVAPGAKIGAIDVAATVIDPTGKLTLDGTAHGSSIAVGGQVIDKAAVVAKGAPDGMDVSLDMSARGSSAVAQGRVVYAPAETRIDLSKLDIAGGGKTARLASPARVRVVGSDVAIDVFSLRASDGGLLTVKGKAGAQLDLDIALRELPLALGNAFTPDLGLGGVVEGDAKVTGPSSAPQATFDVRGTDLSIAQLRDAKVPPLTLATKGRLEGDRIVTDTTVTGAGGLSLSAQGSAPMGDGDLDMTVAMRSVPLALANVFRPDLKLAGSLQGDAKIAGPVSAPRGTYDVRIAGLASGQAKGVPVLSIAAKGALEGQRVTTDAALTGAGGVSLVAKGAVPLGRGDVDMVVTIRELPLAIANAAQPELGLKGALRGDVRVSGPIDAPRGTYDLKITELEAAAARGLPPLSVAARGALEGTRVTTLTTVAGGGIDLAAQGAAPLGDGPLDINVAIRALPLNLANAFAPDVDIDGVLRGTAHVAGTAKSPVAAYDLAVSGLTSSRARGVAPLGVVAKGTADAKRVATDAVLSGGGGVQASVKGSAPLGEGDLDMAVSIRELPLAIANGVRPELGLGGVLRGDVKLGGPVKRPVGTYDLQIANLVAAEAKGAPPLQVATKGELQGDRVTTDTTVTGQGGVNLVARGSAPLGDGDLDMAVTIRQLPLSLANGFRPELGLSGVLTGDAKVTGPVKAPRGTYDLKIADLLATPARGVPALQVATSGTLEGERVTTDTTVSGGGGIELTAKGSAPLGDGDLDMTVAIRQLPLAIANAFRPELGLTGTLKGDAKVAGPVKAPTGTYDLTVTGLTSAQAKGVPALEIAAKGDLQGERVTTDTVVTGGGGLSLTAKGAAPINGTGAVDMAVTLRDVPLSLANAFQPALGLGGKLKGAAKVGGTIAAPLGTYDLSIADLTAAQAKGVPALQIATKGTLEGQKVTTDTAITGGGGVRAVARGAIPITAAGGDVDLTVDIAELPLAIANGFVPSLGLGGKLAGGARIGGSFSAPAGTYDFRVANLTAAQAKGVPPIQISAKGDLAGGRVTTDTAVTGGGGLRITANGSAPVGATGDLDMTIAIRSVPLALANGFSPGLGANGTLQGDARVGGPVSAPTGTYSLKVTGLSTAATRSAGVPAAAIDSKGRLEGRRVSTDTVVTAASGLRVTARGSAPLGAGDLDLAVAGRAPLAFLNDTLSVSGDRVDGTATFDVKVGGPTSAPRINGTGSLANGSYFNRAAGLQLKGMTASVAANGATIDVRSLKATTRNGGSISGSGRVEVDPAAGFPGQIAFKASNAEIVGTDIVTAITDADLRLEGPLARRPVVRGTISTRSVEIQIPDRIPARYTPLPDVRHRGAPAAVMKQYTAVNTGKAKGKKDDAFVATLDISVEANDRIFIRGLGMQAEAGGKITVGGTSVDPEVVGAFNLRQGRSQITVIGHKLDFTRGAVSFAGDLDPTLDFVAETKAKDITAQVLITGTASAPQIAFGSNPSVPTDEVLSRLLFNKASGELSASQALQLAQAVAQYSGVGGGGGGPLESLRKGLGVDSLDLGAGESGGFGLGVGRYIADNIYLGFTSGTTPQDTGVTVNIDLTDHIKARGQAGAAGNTSAGVAAEWDY</sequence>
<reference evidence="6" key="1">
    <citation type="journal article" date="2014" name="Int. J. Syst. Evol. Microbiol.">
        <title>Complete genome sequence of Corynebacterium casei LMG S-19264T (=DSM 44701T), isolated from a smear-ripened cheese.</title>
        <authorList>
            <consortium name="US DOE Joint Genome Institute (JGI-PGF)"/>
            <person name="Walter F."/>
            <person name="Albersmeier A."/>
            <person name="Kalinowski J."/>
            <person name="Ruckert C."/>
        </authorList>
    </citation>
    <scope>NUCLEOTIDE SEQUENCE</scope>
    <source>
        <strain evidence="6">VKM B-2347</strain>
    </source>
</reference>
<keyword evidence="7" id="KW-1185">Reference proteome</keyword>
<evidence type="ECO:0000256" key="2">
    <source>
        <dbReference type="ARBA" id="ARBA00022692"/>
    </source>
</evidence>
<feature type="domain" description="Translocation and assembly module TamB C-terminal" evidence="5">
    <location>
        <begin position="2013"/>
        <end position="2368"/>
    </location>
</feature>
<dbReference type="PANTHER" id="PTHR36985">
    <property type="entry name" value="TRANSLOCATION AND ASSEMBLY MODULE SUBUNIT TAMB"/>
    <property type="match status" value="1"/>
</dbReference>
<dbReference type="InterPro" id="IPR007452">
    <property type="entry name" value="TamB_C"/>
</dbReference>
<dbReference type="GO" id="GO:0009306">
    <property type="term" value="P:protein secretion"/>
    <property type="evidence" value="ECO:0007669"/>
    <property type="project" value="InterPro"/>
</dbReference>
<evidence type="ECO:0000256" key="4">
    <source>
        <dbReference type="ARBA" id="ARBA00023136"/>
    </source>
</evidence>
<dbReference type="Pfam" id="PF04357">
    <property type="entry name" value="TamB"/>
    <property type="match status" value="1"/>
</dbReference>
<dbReference type="GO" id="GO:0005886">
    <property type="term" value="C:plasma membrane"/>
    <property type="evidence" value="ECO:0007669"/>
    <property type="project" value="InterPro"/>
</dbReference>
<organism evidence="6 7">
    <name type="scientific">Hansschlegelia plantiphila</name>
    <dbReference type="NCBI Taxonomy" id="374655"/>
    <lineage>
        <taxon>Bacteria</taxon>
        <taxon>Pseudomonadati</taxon>
        <taxon>Pseudomonadota</taxon>
        <taxon>Alphaproteobacteria</taxon>
        <taxon>Hyphomicrobiales</taxon>
        <taxon>Methylopilaceae</taxon>
        <taxon>Hansschlegelia</taxon>
    </lineage>
</organism>
<evidence type="ECO:0000313" key="7">
    <source>
        <dbReference type="Proteomes" id="UP001143372"/>
    </source>
</evidence>
<protein>
    <submittedName>
        <fullName evidence="6">Translocation/assembly module TamB</fullName>
    </submittedName>
</protein>
<evidence type="ECO:0000256" key="3">
    <source>
        <dbReference type="ARBA" id="ARBA00022989"/>
    </source>
</evidence>
<dbReference type="PANTHER" id="PTHR36985:SF1">
    <property type="entry name" value="TRANSLOCATION AND ASSEMBLY MODULE SUBUNIT TAMB"/>
    <property type="match status" value="1"/>
</dbReference>
<keyword evidence="4" id="KW-0472">Membrane</keyword>
<keyword evidence="2" id="KW-0812">Transmembrane</keyword>
<name>A0A9W6MX49_9HYPH</name>
<evidence type="ECO:0000313" key="6">
    <source>
        <dbReference type="EMBL" id="GLK69550.1"/>
    </source>
</evidence>
<comment type="subcellular location">
    <subcellularLocation>
        <location evidence="1">Membrane</location>
        <topology evidence="1">Single-pass membrane protein</topology>
    </subcellularLocation>
</comment>
<evidence type="ECO:0000259" key="5">
    <source>
        <dbReference type="Pfam" id="PF04357"/>
    </source>
</evidence>
<proteinExistence type="predicted"/>
<gene>
    <name evidence="6" type="ORF">GCM10008179_31880</name>
</gene>
<keyword evidence="3" id="KW-1133">Transmembrane helix</keyword>
<comment type="caution">
    <text evidence="6">The sequence shown here is derived from an EMBL/GenBank/DDBJ whole genome shotgun (WGS) entry which is preliminary data.</text>
</comment>
<accession>A0A9W6MX49</accession>
<reference evidence="6" key="2">
    <citation type="submission" date="2023-01" db="EMBL/GenBank/DDBJ databases">
        <authorList>
            <person name="Sun Q."/>
            <person name="Evtushenko L."/>
        </authorList>
    </citation>
    <scope>NUCLEOTIDE SEQUENCE</scope>
    <source>
        <strain evidence="6">VKM B-2347</strain>
    </source>
</reference>